<feature type="compositionally biased region" description="Basic and acidic residues" evidence="1">
    <location>
        <begin position="35"/>
        <end position="53"/>
    </location>
</feature>
<reference evidence="3 4" key="1">
    <citation type="journal article" date="2018" name="Front. Microbiol.">
        <title>Phylogeny of Vibrio vulnificus from the Analysis of the Core-Genome: Implications for Intra-Species Taxonomy.</title>
        <authorList>
            <person name="Roig F.J."/>
            <person name="Gonzalez-Candelas F."/>
            <person name="Sanjuan E."/>
            <person name="Fouz B."/>
            <person name="Feil E.J."/>
            <person name="Llorens C."/>
            <person name="Baker-Austin C."/>
            <person name="Oliver J.D."/>
            <person name="Danin-Poleg Y."/>
            <person name="Gibas C.J."/>
            <person name="Kashi Y."/>
            <person name="Gulig P.A."/>
            <person name="Morrison S.S."/>
            <person name="Amaro C."/>
        </authorList>
    </citation>
    <scope>NUCLEOTIDE SEQUENCE [LARGE SCALE GENOMIC DNA]</scope>
    <source>
        <strain evidence="3 4">CECT4608</strain>
    </source>
</reference>
<dbReference type="GO" id="GO:0007059">
    <property type="term" value="P:chromosome segregation"/>
    <property type="evidence" value="ECO:0007669"/>
    <property type="project" value="TreeGrafter"/>
</dbReference>
<dbReference type="SUPFAM" id="SSF110849">
    <property type="entry name" value="ParB/Sulfiredoxin"/>
    <property type="match status" value="1"/>
</dbReference>
<dbReference type="InterPro" id="IPR036086">
    <property type="entry name" value="ParB/Sulfiredoxin_sf"/>
</dbReference>
<protein>
    <recommendedName>
        <fullName evidence="2">ParB-like N-terminal domain-containing protein</fullName>
    </recommendedName>
</protein>
<feature type="region of interest" description="Disordered" evidence="1">
    <location>
        <begin position="389"/>
        <end position="447"/>
    </location>
</feature>
<dbReference type="Gene3D" id="3.90.1530.30">
    <property type="match status" value="1"/>
</dbReference>
<evidence type="ECO:0000259" key="2">
    <source>
        <dbReference type="SMART" id="SM00470"/>
    </source>
</evidence>
<accession>A0A2S3R2E2</accession>
<proteinExistence type="predicted"/>
<dbReference type="EMBL" id="PDGH01000101">
    <property type="protein sequence ID" value="POB47279.1"/>
    <property type="molecule type" value="Genomic_DNA"/>
</dbReference>
<dbReference type="Proteomes" id="UP000237466">
    <property type="component" value="Unassembled WGS sequence"/>
</dbReference>
<name>A0A2S3R2E2_VIBVL</name>
<gene>
    <name evidence="3" type="ORF">CRN52_14455</name>
</gene>
<dbReference type="InterPro" id="IPR050336">
    <property type="entry name" value="Chromosome_partition/occlusion"/>
</dbReference>
<sequence length="640" mass="71182">MTILRNTRMTLEASQPTTETTNTAVVDGSMAMSAKEAEQKKNEGSLEFHDPRDLSPLSIKHSEDQGNYRRKRPQPDLDELSDDIVAKGGILQSIVIRQTAENGLEVVAGYGRWECALNLWDKYGFKVPCLNKGYISDREAIEIAISENLKRTDVTIGDLSVAARRYLSLSDGDHATAAMKLGMGEKTYREYLQISNCDPELIDALDDNEQPVLKGHCLILSQFPLEIQQNTLKSILNDPKTYTVQYLKAKAKSFEFKLCDARFDTDKAGCNDCQYNSQQQFTMLLDGEDDARCSNAHCYLDKQNQWLNEVKIPDLKVEYGTVLTTEQKPISDVRSVTDEALGSEQVKKCSNCESCAVLVVSNIGDTFGMHKSNCCIDLDCYTEQQKAFAKSQEPDPEVDAKPDAQKTSVDDMVGNSDTGTTDQASTSTKAKKKVAKSPAAPAPKLSKKTERTYANMIQKMAGGFVSAQLSEQFALAAMIKGLSNSLRFDNQIKEDIPTLALMESEQLKGMLQQLLGSFMAQDVPLDSESTDRSDFDANKVLRTIMTKSLSEDDIRERAIASWVPNTDIWKLHTKAQINIICDDSGFQAAYDKVKGSAAWAKMMSKSVGDIYKALESFEFDWSDYAPEAYIDMAINYKKCS</sequence>
<organism evidence="3 4">
    <name type="scientific">Vibrio vulnificus</name>
    <dbReference type="NCBI Taxonomy" id="672"/>
    <lineage>
        <taxon>Bacteria</taxon>
        <taxon>Pseudomonadati</taxon>
        <taxon>Pseudomonadota</taxon>
        <taxon>Gammaproteobacteria</taxon>
        <taxon>Vibrionales</taxon>
        <taxon>Vibrionaceae</taxon>
        <taxon>Vibrio</taxon>
    </lineage>
</organism>
<dbReference type="PANTHER" id="PTHR33375">
    <property type="entry name" value="CHROMOSOME-PARTITIONING PROTEIN PARB-RELATED"/>
    <property type="match status" value="1"/>
</dbReference>
<dbReference type="SUPFAM" id="SSF109709">
    <property type="entry name" value="KorB DNA-binding domain-like"/>
    <property type="match status" value="1"/>
</dbReference>
<evidence type="ECO:0000313" key="3">
    <source>
        <dbReference type="EMBL" id="POB47279.1"/>
    </source>
</evidence>
<comment type="caution">
    <text evidence="3">The sequence shown here is derived from an EMBL/GenBank/DDBJ whole genome shotgun (WGS) entry which is preliminary data.</text>
</comment>
<evidence type="ECO:0000256" key="1">
    <source>
        <dbReference type="SAM" id="MobiDB-lite"/>
    </source>
</evidence>
<dbReference type="GO" id="GO:0005694">
    <property type="term" value="C:chromosome"/>
    <property type="evidence" value="ECO:0007669"/>
    <property type="project" value="TreeGrafter"/>
</dbReference>
<feature type="region of interest" description="Disordered" evidence="1">
    <location>
        <begin position="1"/>
        <end position="76"/>
    </location>
</feature>
<dbReference type="Pfam" id="PF02195">
    <property type="entry name" value="ParB_N"/>
    <property type="match status" value="1"/>
</dbReference>
<dbReference type="InterPro" id="IPR003115">
    <property type="entry name" value="ParB_N"/>
</dbReference>
<dbReference type="PANTHER" id="PTHR33375:SF1">
    <property type="entry name" value="CHROMOSOME-PARTITIONING PROTEIN PARB-RELATED"/>
    <property type="match status" value="1"/>
</dbReference>
<dbReference type="SMART" id="SM00470">
    <property type="entry name" value="ParB"/>
    <property type="match status" value="1"/>
</dbReference>
<dbReference type="Gene3D" id="1.10.10.2830">
    <property type="match status" value="1"/>
</dbReference>
<evidence type="ECO:0000313" key="4">
    <source>
        <dbReference type="Proteomes" id="UP000237466"/>
    </source>
</evidence>
<dbReference type="AlphaFoldDB" id="A0A2S3R2E2"/>
<feature type="domain" description="ParB-like N-terminal" evidence="2">
    <location>
        <begin position="57"/>
        <end position="149"/>
    </location>
</feature>
<feature type="compositionally biased region" description="Polar residues" evidence="1">
    <location>
        <begin position="1"/>
        <end position="24"/>
    </location>
</feature>